<dbReference type="Proteomes" id="UP000644020">
    <property type="component" value="Unassembled WGS sequence"/>
</dbReference>
<dbReference type="GO" id="GO:0005737">
    <property type="term" value="C:cytoplasm"/>
    <property type="evidence" value="ECO:0007669"/>
    <property type="project" value="TreeGrafter"/>
</dbReference>
<sequence length="451" mass="47925">MSVPDVGRPLFPRRGPVPRDPHRETRTEKPVPGPVPGDPYRIRDPYRKTRTERKQAPMEPKPLDLATRAVHVVNEPFPEGSWPLSVPLVQSSAFAFDSADALAGAMADPDGRYVYGRRGNPTVRALERTLAGLERGACALAFSSGMGAISGVLLALLKPGDRVVAQRCLYGGTHAVLADLAARYGIEVVRISGDDPAEFEAAAVHPATRLLVLETVANPTGQVPDLPGLLAAARRLGVLSMVDNSLASPVLCRPLELGADVVVHSTTKYLSGHSDVLGGAAVFADDGLRRRIWPRTVELGACADPFAAWLVLRGIPTLPLRMREHCAGAAVLAQRLEGRPEVTAVHYPWLPSHPSYALARKVLSGGGGLLSFELAGGREAGRAFIERVRIGRLALSLGGVETLVTHPASTSHRELDGAELAAAGVAPGLVRMSVGIEAVEDLWADVEQALE</sequence>
<evidence type="ECO:0000313" key="11">
    <source>
        <dbReference type="EMBL" id="GHA63851.1"/>
    </source>
</evidence>
<evidence type="ECO:0000256" key="5">
    <source>
        <dbReference type="ARBA" id="ARBA00047199"/>
    </source>
</evidence>
<feature type="compositionally biased region" description="Basic and acidic residues" evidence="10">
    <location>
        <begin position="17"/>
        <end position="29"/>
    </location>
</feature>
<organism evidence="11 12">
    <name type="scientific">Streptomyces termitum</name>
    <dbReference type="NCBI Taxonomy" id="67368"/>
    <lineage>
        <taxon>Bacteria</taxon>
        <taxon>Bacillati</taxon>
        <taxon>Actinomycetota</taxon>
        <taxon>Actinomycetes</taxon>
        <taxon>Kitasatosporales</taxon>
        <taxon>Streptomycetaceae</taxon>
        <taxon>Streptomyces</taxon>
    </lineage>
</organism>
<dbReference type="FunFam" id="3.40.640.10:FF:000046">
    <property type="entry name" value="Cystathionine gamma-lyase"/>
    <property type="match status" value="1"/>
</dbReference>
<comment type="catalytic activity">
    <reaction evidence="7">
        <text>L-methionine + H2O = methanethiol + 2-oxobutanoate + NH4(+)</text>
        <dbReference type="Rhea" id="RHEA:23800"/>
        <dbReference type="ChEBI" id="CHEBI:15377"/>
        <dbReference type="ChEBI" id="CHEBI:16007"/>
        <dbReference type="ChEBI" id="CHEBI:16763"/>
        <dbReference type="ChEBI" id="CHEBI:28938"/>
        <dbReference type="ChEBI" id="CHEBI:57844"/>
        <dbReference type="EC" id="4.4.1.11"/>
    </reaction>
    <physiologicalReaction direction="left-to-right" evidence="7">
        <dbReference type="Rhea" id="RHEA:23801"/>
    </physiologicalReaction>
</comment>
<evidence type="ECO:0000256" key="10">
    <source>
        <dbReference type="SAM" id="MobiDB-lite"/>
    </source>
</evidence>
<feature type="compositionally biased region" description="Basic and acidic residues" evidence="10">
    <location>
        <begin position="40"/>
        <end position="56"/>
    </location>
</feature>
<evidence type="ECO:0000256" key="9">
    <source>
        <dbReference type="RuleBase" id="RU362118"/>
    </source>
</evidence>
<reference evidence="11" key="2">
    <citation type="submission" date="2020-09" db="EMBL/GenBank/DDBJ databases">
        <authorList>
            <person name="Sun Q."/>
            <person name="Ohkuma M."/>
        </authorList>
    </citation>
    <scope>NUCLEOTIDE SEQUENCE</scope>
    <source>
        <strain evidence="11">JCM 4518</strain>
    </source>
</reference>
<dbReference type="EMBL" id="BMUL01000001">
    <property type="protein sequence ID" value="GHA63851.1"/>
    <property type="molecule type" value="Genomic_DNA"/>
</dbReference>
<evidence type="ECO:0000256" key="4">
    <source>
        <dbReference type="ARBA" id="ARBA00047175"/>
    </source>
</evidence>
<dbReference type="GO" id="GO:0019343">
    <property type="term" value="P:cysteine biosynthetic process via cystathionine"/>
    <property type="evidence" value="ECO:0007669"/>
    <property type="project" value="TreeGrafter"/>
</dbReference>
<gene>
    <name evidence="11" type="ORF">GCM10010305_01610</name>
</gene>
<accession>A0A918SPF3</accession>
<dbReference type="Pfam" id="PF01053">
    <property type="entry name" value="Cys_Met_Meta_PP"/>
    <property type="match status" value="1"/>
</dbReference>
<keyword evidence="3 8" id="KW-0663">Pyridoxal phosphate</keyword>
<evidence type="ECO:0000256" key="2">
    <source>
        <dbReference type="ARBA" id="ARBA00009077"/>
    </source>
</evidence>
<dbReference type="InterPro" id="IPR015421">
    <property type="entry name" value="PyrdxlP-dep_Trfase_major"/>
</dbReference>
<proteinExistence type="inferred from homology"/>
<dbReference type="InterPro" id="IPR054542">
    <property type="entry name" value="Cys_met_metab_PP"/>
</dbReference>
<comment type="caution">
    <text evidence="11">The sequence shown here is derived from an EMBL/GenBank/DDBJ whole genome shotgun (WGS) entry which is preliminary data.</text>
</comment>
<name>A0A918SPF3_9ACTN</name>
<dbReference type="PANTHER" id="PTHR11808:SF85">
    <property type="entry name" value="CYSTATHIONINE GAMMA-LYASE-RELATED"/>
    <property type="match status" value="1"/>
</dbReference>
<dbReference type="InterPro" id="IPR000277">
    <property type="entry name" value="Cys/Met-Metab_PyrdxlP-dep_enz"/>
</dbReference>
<dbReference type="PANTHER" id="PTHR11808">
    <property type="entry name" value="TRANS-SULFURATION ENZYME FAMILY MEMBER"/>
    <property type="match status" value="1"/>
</dbReference>
<dbReference type="SUPFAM" id="SSF53383">
    <property type="entry name" value="PLP-dependent transferases"/>
    <property type="match status" value="1"/>
</dbReference>
<dbReference type="InterPro" id="IPR015422">
    <property type="entry name" value="PyrdxlP-dep_Trfase_small"/>
</dbReference>
<dbReference type="Gene3D" id="3.90.1150.10">
    <property type="entry name" value="Aspartate Aminotransferase, domain 1"/>
    <property type="match status" value="1"/>
</dbReference>
<evidence type="ECO:0000256" key="7">
    <source>
        <dbReference type="ARBA" id="ARBA00052699"/>
    </source>
</evidence>
<dbReference type="EC" id="4.4.1.2" evidence="4"/>
<feature type="region of interest" description="Disordered" evidence="10">
    <location>
        <begin position="1"/>
        <end position="58"/>
    </location>
</feature>
<evidence type="ECO:0000256" key="8">
    <source>
        <dbReference type="PIRSR" id="PIRSR001434-2"/>
    </source>
</evidence>
<dbReference type="GO" id="GO:0030170">
    <property type="term" value="F:pyridoxal phosphate binding"/>
    <property type="evidence" value="ECO:0007669"/>
    <property type="project" value="InterPro"/>
</dbReference>
<dbReference type="GO" id="GO:0047982">
    <property type="term" value="F:homocysteine desulfhydrase activity"/>
    <property type="evidence" value="ECO:0007669"/>
    <property type="project" value="UniProtKB-EC"/>
</dbReference>
<comment type="similarity">
    <text evidence="2 9">Belongs to the trans-sulfuration enzymes family.</text>
</comment>
<protein>
    <recommendedName>
        <fullName evidence="4">homocysteine desulfhydrase</fullName>
        <ecNumber evidence="4">4.4.1.2</ecNumber>
    </recommendedName>
    <alternativeName>
        <fullName evidence="5">Homocysteine desulfhydrase</fullName>
    </alternativeName>
</protein>
<evidence type="ECO:0000256" key="1">
    <source>
        <dbReference type="ARBA" id="ARBA00001933"/>
    </source>
</evidence>
<dbReference type="AlphaFoldDB" id="A0A918SPF3"/>
<dbReference type="GO" id="GO:0018826">
    <property type="term" value="F:methionine gamma-lyase activity"/>
    <property type="evidence" value="ECO:0007669"/>
    <property type="project" value="UniProtKB-EC"/>
</dbReference>
<comment type="cofactor">
    <cofactor evidence="1 9">
        <name>pyridoxal 5'-phosphate</name>
        <dbReference type="ChEBI" id="CHEBI:597326"/>
    </cofactor>
</comment>
<keyword evidence="12" id="KW-1185">Reference proteome</keyword>
<evidence type="ECO:0000313" key="12">
    <source>
        <dbReference type="Proteomes" id="UP000644020"/>
    </source>
</evidence>
<dbReference type="PIRSF" id="PIRSF001434">
    <property type="entry name" value="CGS"/>
    <property type="match status" value="1"/>
</dbReference>
<dbReference type="InterPro" id="IPR015424">
    <property type="entry name" value="PyrdxlP-dep_Trfase"/>
</dbReference>
<dbReference type="PROSITE" id="PS00868">
    <property type="entry name" value="CYS_MET_METAB_PP"/>
    <property type="match status" value="1"/>
</dbReference>
<feature type="modified residue" description="N6-(pyridoxal phosphate)lysine" evidence="8">
    <location>
        <position position="268"/>
    </location>
</feature>
<evidence type="ECO:0000256" key="3">
    <source>
        <dbReference type="ARBA" id="ARBA00022898"/>
    </source>
</evidence>
<comment type="catalytic activity">
    <reaction evidence="6">
        <text>L-homocysteine + H2O = 2-oxobutanoate + hydrogen sulfide + NH4(+) + H(+)</text>
        <dbReference type="Rhea" id="RHEA:14501"/>
        <dbReference type="ChEBI" id="CHEBI:15377"/>
        <dbReference type="ChEBI" id="CHEBI:15378"/>
        <dbReference type="ChEBI" id="CHEBI:16763"/>
        <dbReference type="ChEBI" id="CHEBI:28938"/>
        <dbReference type="ChEBI" id="CHEBI:29919"/>
        <dbReference type="ChEBI" id="CHEBI:58199"/>
        <dbReference type="EC" id="4.4.1.2"/>
    </reaction>
    <physiologicalReaction direction="left-to-right" evidence="6">
        <dbReference type="Rhea" id="RHEA:14502"/>
    </physiologicalReaction>
</comment>
<dbReference type="Gene3D" id="3.40.640.10">
    <property type="entry name" value="Type I PLP-dependent aspartate aminotransferase-like (Major domain)"/>
    <property type="match status" value="1"/>
</dbReference>
<dbReference type="CDD" id="cd00614">
    <property type="entry name" value="CGS_like"/>
    <property type="match status" value="1"/>
</dbReference>
<dbReference type="GO" id="GO:0019346">
    <property type="term" value="P:transsulfuration"/>
    <property type="evidence" value="ECO:0007669"/>
    <property type="project" value="InterPro"/>
</dbReference>
<dbReference type="GO" id="GO:0004123">
    <property type="term" value="F:cystathionine gamma-lyase activity"/>
    <property type="evidence" value="ECO:0007669"/>
    <property type="project" value="TreeGrafter"/>
</dbReference>
<reference evidence="11" key="1">
    <citation type="journal article" date="2014" name="Int. J. Syst. Evol. Microbiol.">
        <title>Complete genome sequence of Corynebacterium casei LMG S-19264T (=DSM 44701T), isolated from a smear-ripened cheese.</title>
        <authorList>
            <consortium name="US DOE Joint Genome Institute (JGI-PGF)"/>
            <person name="Walter F."/>
            <person name="Albersmeier A."/>
            <person name="Kalinowski J."/>
            <person name="Ruckert C."/>
        </authorList>
    </citation>
    <scope>NUCLEOTIDE SEQUENCE</scope>
    <source>
        <strain evidence="11">JCM 4518</strain>
    </source>
</reference>
<evidence type="ECO:0000256" key="6">
    <source>
        <dbReference type="ARBA" id="ARBA00048780"/>
    </source>
</evidence>